<dbReference type="AlphaFoldDB" id="A0A392VBW3"/>
<dbReference type="Proteomes" id="UP000265520">
    <property type="component" value="Unassembled WGS sequence"/>
</dbReference>
<feature type="non-terminal residue" evidence="1">
    <location>
        <position position="43"/>
    </location>
</feature>
<reference evidence="1 2" key="1">
    <citation type="journal article" date="2018" name="Front. Plant Sci.">
        <title>Red Clover (Trifolium pratense) and Zigzag Clover (T. medium) - A Picture of Genomic Similarities and Differences.</title>
        <authorList>
            <person name="Dluhosova J."/>
            <person name="Istvanek J."/>
            <person name="Nedelnik J."/>
            <person name="Repkova J."/>
        </authorList>
    </citation>
    <scope>NUCLEOTIDE SEQUENCE [LARGE SCALE GENOMIC DNA]</scope>
    <source>
        <strain evidence="2">cv. 10/8</strain>
        <tissue evidence="1">Leaf</tissue>
    </source>
</reference>
<name>A0A392VBW3_9FABA</name>
<evidence type="ECO:0000313" key="2">
    <source>
        <dbReference type="Proteomes" id="UP000265520"/>
    </source>
</evidence>
<proteinExistence type="predicted"/>
<accession>A0A392VBW3</accession>
<evidence type="ECO:0000313" key="1">
    <source>
        <dbReference type="EMBL" id="MCI85816.1"/>
    </source>
</evidence>
<organism evidence="1 2">
    <name type="scientific">Trifolium medium</name>
    <dbReference type="NCBI Taxonomy" id="97028"/>
    <lineage>
        <taxon>Eukaryota</taxon>
        <taxon>Viridiplantae</taxon>
        <taxon>Streptophyta</taxon>
        <taxon>Embryophyta</taxon>
        <taxon>Tracheophyta</taxon>
        <taxon>Spermatophyta</taxon>
        <taxon>Magnoliopsida</taxon>
        <taxon>eudicotyledons</taxon>
        <taxon>Gunneridae</taxon>
        <taxon>Pentapetalae</taxon>
        <taxon>rosids</taxon>
        <taxon>fabids</taxon>
        <taxon>Fabales</taxon>
        <taxon>Fabaceae</taxon>
        <taxon>Papilionoideae</taxon>
        <taxon>50 kb inversion clade</taxon>
        <taxon>NPAAA clade</taxon>
        <taxon>Hologalegina</taxon>
        <taxon>IRL clade</taxon>
        <taxon>Trifolieae</taxon>
        <taxon>Trifolium</taxon>
    </lineage>
</organism>
<dbReference type="EMBL" id="LXQA011124402">
    <property type="protein sequence ID" value="MCI85816.1"/>
    <property type="molecule type" value="Genomic_DNA"/>
</dbReference>
<keyword evidence="2" id="KW-1185">Reference proteome</keyword>
<sequence>MYPQYNTLARLQVQHTIENAHNAARQLDVSERWQQAYAVFQER</sequence>
<comment type="caution">
    <text evidence="1">The sequence shown here is derived from an EMBL/GenBank/DDBJ whole genome shotgun (WGS) entry which is preliminary data.</text>
</comment>
<protein>
    <submittedName>
        <fullName evidence="1">Uncharacterized protein</fullName>
    </submittedName>
</protein>